<dbReference type="SUPFAM" id="SSF50978">
    <property type="entry name" value="WD40 repeat-like"/>
    <property type="match status" value="1"/>
</dbReference>
<dbReference type="RefSeq" id="WP_076548195.1">
    <property type="nucleotide sequence ID" value="NZ_FTMA01000002.1"/>
</dbReference>
<name>A0A1N6U6W4_9FLAO</name>
<protein>
    <recommendedName>
        <fullName evidence="3">LVIVD repeat-containing protein</fullName>
    </recommendedName>
</protein>
<accession>A0A1N6U6W4</accession>
<dbReference type="STRING" id="228959.SAMN05421797_102224"/>
<gene>
    <name evidence="1" type="ORF">SAMN05421797_102224</name>
</gene>
<evidence type="ECO:0008006" key="3">
    <source>
        <dbReference type="Google" id="ProtNLM"/>
    </source>
</evidence>
<dbReference type="OrthoDB" id="814028at2"/>
<sequence>MKPALPVRKIVLITIAASLFITSCSDETTIFENPEDNLVSETDQSKLDQSISFDRAGVLDILEDPIASAKKSSVTGKSEEEEAGDYPLSLVAQIAPPSFANGGNLAATHVALHGDYGYVTYNTVGEEYVGAIDVVDISDPTSPRVTSRVYYTNADLNSIAYDNGYIYVAGGVDAEQSVTATANSLVAKIAVSGGRMNTSNIAYGFQEGFNATDVRIINNNVVVTSGQDGFVVMYDKNDLSVLNEAAFSDLRSVAYNGSEIAILDAAQGVNFLDQNLNTTRSLAIDSDFGIDAKRTLDFLNENIIVSEGAKGAGVYHATSGNFIEYLPILTSPENAEPGEIVTNGVAVNENVLLMANGAGGLSLSEIKDDQTVGVGVIELTGSINYVASKGDYIFAASGKKGFQIIKLNRPDESLVQRCKDLSPYFGSSFLNINSGVDRAYSGYKRFYTINVAGNLLLCGSWSVSNGVTINDGGLFEMKGTIVVGRNYKRRNVVINSGGTLRVEGNLTIYGDLVLGDGAAIEFIGEDDVVNIFGDVTRGTNTTVEGTFRDVRGAF</sequence>
<evidence type="ECO:0000313" key="2">
    <source>
        <dbReference type="Proteomes" id="UP000186953"/>
    </source>
</evidence>
<evidence type="ECO:0000313" key="1">
    <source>
        <dbReference type="EMBL" id="SIQ61251.1"/>
    </source>
</evidence>
<reference evidence="2" key="1">
    <citation type="submission" date="2017-01" db="EMBL/GenBank/DDBJ databases">
        <authorList>
            <person name="Varghese N."/>
            <person name="Submissions S."/>
        </authorList>
    </citation>
    <scope>NUCLEOTIDE SEQUENCE [LARGE SCALE GENOMIC DNA]</scope>
    <source>
        <strain evidence="2">DSM 15366</strain>
    </source>
</reference>
<organism evidence="1 2">
    <name type="scientific">Maribacter ulvicola</name>
    <dbReference type="NCBI Taxonomy" id="228959"/>
    <lineage>
        <taxon>Bacteria</taxon>
        <taxon>Pseudomonadati</taxon>
        <taxon>Bacteroidota</taxon>
        <taxon>Flavobacteriia</taxon>
        <taxon>Flavobacteriales</taxon>
        <taxon>Flavobacteriaceae</taxon>
        <taxon>Maribacter</taxon>
    </lineage>
</organism>
<dbReference type="AlphaFoldDB" id="A0A1N6U6W4"/>
<dbReference type="EMBL" id="FTMA01000002">
    <property type="protein sequence ID" value="SIQ61251.1"/>
    <property type="molecule type" value="Genomic_DNA"/>
</dbReference>
<proteinExistence type="predicted"/>
<dbReference type="PROSITE" id="PS51257">
    <property type="entry name" value="PROKAR_LIPOPROTEIN"/>
    <property type="match status" value="1"/>
</dbReference>
<dbReference type="Proteomes" id="UP000186953">
    <property type="component" value="Unassembled WGS sequence"/>
</dbReference>
<dbReference type="InterPro" id="IPR036322">
    <property type="entry name" value="WD40_repeat_dom_sf"/>
</dbReference>
<keyword evidence="2" id="KW-1185">Reference proteome</keyword>